<comment type="cofactor">
    <cofactor evidence="16">
        <name>Mg(2+)</name>
        <dbReference type="ChEBI" id="CHEBI:18420"/>
    </cofactor>
    <cofactor evidence="16">
        <name>Mn(2+)</name>
        <dbReference type="ChEBI" id="CHEBI:29035"/>
    </cofactor>
    <text evidence="16">Binds 2 magnesium or manganese ions per subunit.</text>
</comment>
<keyword evidence="7 17" id="KW-0067">ATP-binding</keyword>
<comment type="similarity">
    <text evidence="2 13">Belongs to the D-alanine--D-alanine ligase family.</text>
</comment>
<evidence type="ECO:0000256" key="9">
    <source>
        <dbReference type="ARBA" id="ARBA00022960"/>
    </source>
</evidence>
<keyword evidence="11 16" id="KW-0464">Manganese</keyword>
<comment type="catalytic activity">
    <reaction evidence="13">
        <text>2 D-alanine + ATP = D-alanyl-D-alanine + ADP + phosphate + H(+)</text>
        <dbReference type="Rhea" id="RHEA:11224"/>
        <dbReference type="ChEBI" id="CHEBI:15378"/>
        <dbReference type="ChEBI" id="CHEBI:30616"/>
        <dbReference type="ChEBI" id="CHEBI:43474"/>
        <dbReference type="ChEBI" id="CHEBI:57416"/>
        <dbReference type="ChEBI" id="CHEBI:57822"/>
        <dbReference type="ChEBI" id="CHEBI:456216"/>
        <dbReference type="EC" id="6.3.2.4"/>
    </reaction>
</comment>
<dbReference type="GO" id="GO:0071555">
    <property type="term" value="P:cell wall organization"/>
    <property type="evidence" value="ECO:0007669"/>
    <property type="project" value="UniProtKB-KW"/>
</dbReference>
<evidence type="ECO:0000256" key="18">
    <source>
        <dbReference type="SAM" id="MobiDB-lite"/>
    </source>
</evidence>
<dbReference type="NCBIfam" id="NF002528">
    <property type="entry name" value="PRK01966.1-4"/>
    <property type="match status" value="1"/>
</dbReference>
<dbReference type="Proteomes" id="UP000243657">
    <property type="component" value="Unassembled WGS sequence"/>
</dbReference>
<keyword evidence="21" id="KW-1185">Reference proteome</keyword>
<evidence type="ECO:0000256" key="5">
    <source>
        <dbReference type="ARBA" id="ARBA00022723"/>
    </source>
</evidence>
<feature type="binding site" evidence="16">
    <location>
        <position position="355"/>
    </location>
    <ligand>
        <name>Mg(2+)</name>
        <dbReference type="ChEBI" id="CHEBI:18420"/>
        <label>2</label>
    </ligand>
</feature>
<dbReference type="InterPro" id="IPR011095">
    <property type="entry name" value="Dala_Dala_lig_C"/>
</dbReference>
<comment type="subcellular location">
    <subcellularLocation>
        <location evidence="13">Cytoplasm</location>
    </subcellularLocation>
</comment>
<dbReference type="Gene3D" id="3.30.470.20">
    <property type="entry name" value="ATP-grasp fold, B domain"/>
    <property type="match status" value="1"/>
</dbReference>
<dbReference type="PROSITE" id="PS00844">
    <property type="entry name" value="DALA_DALA_LIGASE_2"/>
    <property type="match status" value="1"/>
</dbReference>
<feature type="binding site" evidence="15">
    <location>
        <position position="163"/>
    </location>
    <ligand>
        <name>ATP</name>
        <dbReference type="ChEBI" id="CHEBI:30616"/>
    </ligand>
</feature>
<keyword evidence="3 13" id="KW-0963">Cytoplasm</keyword>
<dbReference type="InterPro" id="IPR011127">
    <property type="entry name" value="Dala_Dala_lig_N"/>
</dbReference>
<keyword evidence="12 13" id="KW-0961">Cell wall biogenesis/degradation</keyword>
<dbReference type="InterPro" id="IPR016185">
    <property type="entry name" value="PreATP-grasp_dom_sf"/>
</dbReference>
<dbReference type="PROSITE" id="PS50975">
    <property type="entry name" value="ATP_GRASP"/>
    <property type="match status" value="1"/>
</dbReference>
<evidence type="ECO:0000256" key="15">
    <source>
        <dbReference type="PIRSR" id="PIRSR039102-2"/>
    </source>
</evidence>
<dbReference type="PROSITE" id="PS00843">
    <property type="entry name" value="DALA_DALA_LIGASE_1"/>
    <property type="match status" value="1"/>
</dbReference>
<evidence type="ECO:0000256" key="2">
    <source>
        <dbReference type="ARBA" id="ARBA00010871"/>
    </source>
</evidence>
<dbReference type="Pfam" id="PF07478">
    <property type="entry name" value="Dala_Dala_lig_C"/>
    <property type="match status" value="1"/>
</dbReference>
<gene>
    <name evidence="13" type="primary">ddl</name>
    <name evidence="20" type="ORF">ALMA_1102</name>
</gene>
<keyword evidence="4 13" id="KW-0436">Ligase</keyword>
<evidence type="ECO:0000259" key="19">
    <source>
        <dbReference type="PROSITE" id="PS50975"/>
    </source>
</evidence>
<dbReference type="RefSeq" id="WP_094726746.1">
    <property type="nucleotide sequence ID" value="NZ_JBHLWS010000004.1"/>
</dbReference>
<dbReference type="GO" id="GO:0005524">
    <property type="term" value="F:ATP binding"/>
    <property type="evidence" value="ECO:0007669"/>
    <property type="project" value="UniProtKB-UniRule"/>
</dbReference>
<comment type="cofactor">
    <cofactor evidence="1">
        <name>Mn(2+)</name>
        <dbReference type="ChEBI" id="CHEBI:29035"/>
    </cofactor>
</comment>
<evidence type="ECO:0000256" key="8">
    <source>
        <dbReference type="ARBA" id="ARBA00022842"/>
    </source>
</evidence>
<proteinExistence type="inferred from homology"/>
<dbReference type="AlphaFoldDB" id="A0A261F413"/>
<dbReference type="GO" id="GO:0008716">
    <property type="term" value="F:D-alanine-D-alanine ligase activity"/>
    <property type="evidence" value="ECO:0007669"/>
    <property type="project" value="UniProtKB-UniRule"/>
</dbReference>
<dbReference type="Pfam" id="PF01820">
    <property type="entry name" value="Dala_Dala_lig_N"/>
    <property type="match status" value="1"/>
</dbReference>
<evidence type="ECO:0000256" key="12">
    <source>
        <dbReference type="ARBA" id="ARBA00023316"/>
    </source>
</evidence>
<reference evidence="20 21" key="1">
    <citation type="journal article" date="2017" name="BMC Genomics">
        <title>Comparative genomic and phylogenomic analyses of the Bifidobacteriaceae family.</title>
        <authorList>
            <person name="Lugli G.A."/>
            <person name="Milani C."/>
            <person name="Turroni F."/>
            <person name="Duranti S."/>
            <person name="Mancabelli L."/>
            <person name="Mangifesta M."/>
            <person name="Ferrario C."/>
            <person name="Modesto M."/>
            <person name="Mattarelli P."/>
            <person name="Jiri K."/>
            <person name="van Sinderen D."/>
            <person name="Ventura M."/>
        </authorList>
    </citation>
    <scope>NUCLEOTIDE SEQUENCE [LARGE SCALE GENOMIC DNA]</scope>
    <source>
        <strain evidence="20 21">DSM 24762</strain>
    </source>
</reference>
<dbReference type="GO" id="GO:0009252">
    <property type="term" value="P:peptidoglycan biosynthetic process"/>
    <property type="evidence" value="ECO:0007669"/>
    <property type="project" value="UniProtKB-UniRule"/>
</dbReference>
<evidence type="ECO:0000256" key="13">
    <source>
        <dbReference type="HAMAP-Rule" id="MF_00047"/>
    </source>
</evidence>
<dbReference type="PANTHER" id="PTHR23132">
    <property type="entry name" value="D-ALANINE--D-ALANINE LIGASE"/>
    <property type="match status" value="1"/>
</dbReference>
<keyword evidence="6 15" id="KW-0547">Nucleotide-binding</keyword>
<feature type="binding site" evidence="15">
    <location>
        <begin position="218"/>
        <end position="219"/>
    </location>
    <ligand>
        <name>ATP</name>
        <dbReference type="ChEBI" id="CHEBI:30616"/>
    </ligand>
</feature>
<feature type="binding site" evidence="16">
    <location>
        <position position="353"/>
    </location>
    <ligand>
        <name>Mg(2+)</name>
        <dbReference type="ChEBI" id="CHEBI:18420"/>
        <label>1</label>
    </ligand>
</feature>
<dbReference type="InterPro" id="IPR005905">
    <property type="entry name" value="D_ala_D_ala"/>
</dbReference>
<evidence type="ECO:0000256" key="17">
    <source>
        <dbReference type="PROSITE-ProRule" id="PRU00409"/>
    </source>
</evidence>
<evidence type="ECO:0000256" key="11">
    <source>
        <dbReference type="ARBA" id="ARBA00023211"/>
    </source>
</evidence>
<feature type="region of interest" description="Disordered" evidence="18">
    <location>
        <begin position="69"/>
        <end position="89"/>
    </location>
</feature>
<feature type="binding site" evidence="15">
    <location>
        <begin position="210"/>
        <end position="212"/>
    </location>
    <ligand>
        <name>ATP</name>
        <dbReference type="ChEBI" id="CHEBI:30616"/>
    </ligand>
</feature>
<feature type="binding site" evidence="15">
    <location>
        <begin position="352"/>
        <end position="353"/>
    </location>
    <ligand>
        <name>ATP</name>
        <dbReference type="ChEBI" id="CHEBI:30616"/>
    </ligand>
</feature>
<dbReference type="FunFam" id="3.30.470.20:FF:000008">
    <property type="entry name" value="D-alanine--D-alanine ligase"/>
    <property type="match status" value="1"/>
</dbReference>
<keyword evidence="5 16" id="KW-0479">Metal-binding</keyword>
<feature type="binding site" evidence="16">
    <location>
        <position position="353"/>
    </location>
    <ligand>
        <name>Mg(2+)</name>
        <dbReference type="ChEBI" id="CHEBI:18420"/>
        <label>2</label>
    </ligand>
</feature>
<evidence type="ECO:0000313" key="20">
    <source>
        <dbReference type="EMBL" id="OZG53860.1"/>
    </source>
</evidence>
<feature type="domain" description="ATP-grasp" evidence="19">
    <location>
        <begin position="167"/>
        <end position="386"/>
    </location>
</feature>
<dbReference type="SUPFAM" id="SSF52440">
    <property type="entry name" value="PreATP-grasp domain"/>
    <property type="match status" value="1"/>
</dbReference>
<dbReference type="PANTHER" id="PTHR23132:SF25">
    <property type="entry name" value="D-ALANINE--D-ALANINE LIGASE A"/>
    <property type="match status" value="1"/>
</dbReference>
<dbReference type="SUPFAM" id="SSF56059">
    <property type="entry name" value="Glutathione synthetase ATP-binding domain-like"/>
    <property type="match status" value="1"/>
</dbReference>
<evidence type="ECO:0000256" key="16">
    <source>
        <dbReference type="PIRSR" id="PIRSR039102-3"/>
    </source>
</evidence>
<dbReference type="GO" id="GO:0008360">
    <property type="term" value="P:regulation of cell shape"/>
    <property type="evidence" value="ECO:0007669"/>
    <property type="project" value="UniProtKB-KW"/>
</dbReference>
<dbReference type="GO" id="GO:0005829">
    <property type="term" value="C:cytosol"/>
    <property type="evidence" value="ECO:0007669"/>
    <property type="project" value="TreeGrafter"/>
</dbReference>
<evidence type="ECO:0000256" key="6">
    <source>
        <dbReference type="ARBA" id="ARBA00022741"/>
    </source>
</evidence>
<comment type="function">
    <text evidence="13">Cell wall formation.</text>
</comment>
<evidence type="ECO:0000256" key="14">
    <source>
        <dbReference type="PIRSR" id="PIRSR039102-1"/>
    </source>
</evidence>
<sequence>MKKNIIVLYGGKADEHSISCISTSGVLNALDTSRYNAIPVGITKSGEWVVGGEDPRSWSLDAAKASGQMPEVRGVSAREDGEGGADEASSARSVILDISQGADGFLAVDDETGEVESLGHIDAVFPVLHGPFGEDGTVQGLLEMMGVPYVGCGVLASAACMDKHYTKELLREAGIPVAAGITIDARVEQQRSGEWLAARVAEAGLELPLFVKPSRAGSSFGVTRVDEVSADGAELEAAVAVAAEHDWRVLIEQGVNAREIECAVLAPRAGGEVRASLPGEVVIDSAGSGDFYDFDSKYMDETASHVEVPAALPDELLEKVRDVAVRAFRAVDGAGLSRVDTFVTASGEVLVNEINTMPGFTPISMYSKAWEATGLSYSDLITELIEGVTE</sequence>
<feature type="binding site" evidence="15">
    <location>
        <begin position="252"/>
        <end position="259"/>
    </location>
    <ligand>
        <name>ATP</name>
        <dbReference type="ChEBI" id="CHEBI:30616"/>
    </ligand>
</feature>
<dbReference type="UniPathway" id="UPA00219"/>
<keyword evidence="9 13" id="KW-0133">Cell shape</keyword>
<name>A0A261F413_9BIFI</name>
<dbReference type="GO" id="GO:0046872">
    <property type="term" value="F:metal ion binding"/>
    <property type="evidence" value="ECO:0007669"/>
    <property type="project" value="UniProtKB-KW"/>
</dbReference>
<dbReference type="Gene3D" id="3.40.50.20">
    <property type="match status" value="1"/>
</dbReference>
<dbReference type="PIRSF" id="PIRSF039102">
    <property type="entry name" value="Ddl/VanB"/>
    <property type="match status" value="1"/>
</dbReference>
<keyword evidence="10 13" id="KW-0573">Peptidoglycan synthesis</keyword>
<evidence type="ECO:0000256" key="10">
    <source>
        <dbReference type="ARBA" id="ARBA00022984"/>
    </source>
</evidence>
<dbReference type="HAMAP" id="MF_00047">
    <property type="entry name" value="Dala_Dala_lig"/>
    <property type="match status" value="1"/>
</dbReference>
<comment type="pathway">
    <text evidence="13">Cell wall biogenesis; peptidoglycan biosynthesis.</text>
</comment>
<evidence type="ECO:0000313" key="21">
    <source>
        <dbReference type="Proteomes" id="UP000243657"/>
    </source>
</evidence>
<evidence type="ECO:0000256" key="7">
    <source>
        <dbReference type="ARBA" id="ARBA00022840"/>
    </source>
</evidence>
<feature type="active site" evidence="14">
    <location>
        <position position="15"/>
    </location>
</feature>
<dbReference type="Gene3D" id="3.30.1490.20">
    <property type="entry name" value="ATP-grasp fold, A domain"/>
    <property type="match status" value="1"/>
</dbReference>
<evidence type="ECO:0000256" key="4">
    <source>
        <dbReference type="ARBA" id="ARBA00022598"/>
    </source>
</evidence>
<evidence type="ECO:0000256" key="1">
    <source>
        <dbReference type="ARBA" id="ARBA00001936"/>
    </source>
</evidence>
<dbReference type="EC" id="6.3.2.4" evidence="13"/>
<feature type="binding site" evidence="16">
    <location>
        <position position="340"/>
    </location>
    <ligand>
        <name>Mg(2+)</name>
        <dbReference type="ChEBI" id="CHEBI:18420"/>
        <label>1</label>
    </ligand>
</feature>
<dbReference type="InterPro" id="IPR000291">
    <property type="entry name" value="D-Ala_lig_Van_CS"/>
</dbReference>
<dbReference type="NCBIfam" id="TIGR01205">
    <property type="entry name" value="D_ala_D_alaTIGR"/>
    <property type="match status" value="1"/>
</dbReference>
<accession>A0A261F413</accession>
<dbReference type="InterPro" id="IPR013815">
    <property type="entry name" value="ATP_grasp_subdomain_1"/>
</dbReference>
<feature type="active site" evidence="14">
    <location>
        <position position="364"/>
    </location>
</feature>
<evidence type="ECO:0000256" key="3">
    <source>
        <dbReference type="ARBA" id="ARBA00022490"/>
    </source>
</evidence>
<organism evidence="20 21">
    <name type="scientific">Alloscardovia macacae</name>
    <dbReference type="NCBI Taxonomy" id="1160091"/>
    <lineage>
        <taxon>Bacteria</taxon>
        <taxon>Bacillati</taxon>
        <taxon>Actinomycetota</taxon>
        <taxon>Actinomycetes</taxon>
        <taxon>Bifidobacteriales</taxon>
        <taxon>Bifidobacteriaceae</taxon>
        <taxon>Alloscardovia</taxon>
    </lineage>
</organism>
<dbReference type="InterPro" id="IPR011761">
    <property type="entry name" value="ATP-grasp"/>
</dbReference>
<keyword evidence="8 16" id="KW-0460">Magnesium</keyword>
<protein>
    <recommendedName>
        <fullName evidence="13">D-alanine--D-alanine ligase</fullName>
        <ecNumber evidence="13">6.3.2.4</ecNumber>
    </recommendedName>
    <alternativeName>
        <fullName evidence="13">D-Ala-D-Ala ligase</fullName>
    </alternativeName>
    <alternativeName>
        <fullName evidence="13">D-alanylalanine synthetase</fullName>
    </alternativeName>
</protein>
<dbReference type="EMBL" id="MWWT01000007">
    <property type="protein sequence ID" value="OZG53860.1"/>
    <property type="molecule type" value="Genomic_DNA"/>
</dbReference>
<feature type="active site" evidence="14">
    <location>
        <position position="218"/>
    </location>
</feature>
<comment type="caution">
    <text evidence="20">The sequence shown here is derived from an EMBL/GenBank/DDBJ whole genome shotgun (WGS) entry which is preliminary data.</text>
</comment>